<name>A0A438N952_EXOME</name>
<dbReference type="VEuPathDB" id="FungiDB:PV10_02089"/>
<dbReference type="AlphaFoldDB" id="A0A438N952"/>
<proteinExistence type="predicted"/>
<feature type="compositionally biased region" description="Low complexity" evidence="1">
    <location>
        <begin position="317"/>
        <end position="329"/>
    </location>
</feature>
<organism evidence="2 3">
    <name type="scientific">Exophiala mesophila</name>
    <name type="common">Black yeast-like fungus</name>
    <dbReference type="NCBI Taxonomy" id="212818"/>
    <lineage>
        <taxon>Eukaryota</taxon>
        <taxon>Fungi</taxon>
        <taxon>Dikarya</taxon>
        <taxon>Ascomycota</taxon>
        <taxon>Pezizomycotina</taxon>
        <taxon>Eurotiomycetes</taxon>
        <taxon>Chaetothyriomycetidae</taxon>
        <taxon>Chaetothyriales</taxon>
        <taxon>Herpotrichiellaceae</taxon>
        <taxon>Exophiala</taxon>
    </lineage>
</organism>
<reference evidence="2 3" key="1">
    <citation type="submission" date="2017-03" db="EMBL/GenBank/DDBJ databases">
        <title>Genomes of endolithic fungi from Antarctica.</title>
        <authorList>
            <person name="Coleine C."/>
            <person name="Masonjones S."/>
            <person name="Stajich J.E."/>
        </authorList>
    </citation>
    <scope>NUCLEOTIDE SEQUENCE [LARGE SCALE GENOMIC DNA]</scope>
    <source>
        <strain evidence="2 3">CCFEE 6314</strain>
    </source>
</reference>
<dbReference type="EMBL" id="NAJM01000013">
    <property type="protein sequence ID" value="RVX72294.1"/>
    <property type="molecule type" value="Genomic_DNA"/>
</dbReference>
<evidence type="ECO:0000313" key="2">
    <source>
        <dbReference type="EMBL" id="RVX72294.1"/>
    </source>
</evidence>
<accession>A0A438N952</accession>
<gene>
    <name evidence="2" type="ORF">B0A52_04499</name>
</gene>
<protein>
    <submittedName>
        <fullName evidence="2">Uncharacterized protein</fullName>
    </submittedName>
</protein>
<feature type="region of interest" description="Disordered" evidence="1">
    <location>
        <begin position="317"/>
        <end position="343"/>
    </location>
</feature>
<comment type="caution">
    <text evidence="2">The sequence shown here is derived from an EMBL/GenBank/DDBJ whole genome shotgun (WGS) entry which is preliminary data.</text>
</comment>
<dbReference type="OrthoDB" id="10323166at2759"/>
<evidence type="ECO:0000313" key="3">
    <source>
        <dbReference type="Proteomes" id="UP000288859"/>
    </source>
</evidence>
<sequence length="343" mass="38374">MSSGSSSGPGAEPSEREEEIFSFITNGRLHQDTVGEMEVRATETLVWLVQYSRSYRANHPPEAPSTNVTTSHRQYADTFVKRLSDRYKMKPHITRSFLEKVDARRSRNISRTDMFVAIGQILAFDNQMSDLAATFVPEAYTPEPFAEGKQGGIKEMMDVIAEAHWQNQELYRAFLVVLARANRIGTRVESLLLQVSLVFADQPHFVQWFNAFMANVPSERVCIAAGLRDVTDGLTEGQVKSLTEYRFRHAIRSLWGEGSTQYQSLRRLEKGILDGSLSQPQAMLNAKTLFMNRPVLFVAFRHHYLPKLFHRRNASMASASASGSAAGPSRSGGGGPSSKAPRR</sequence>
<dbReference type="Proteomes" id="UP000288859">
    <property type="component" value="Unassembled WGS sequence"/>
</dbReference>
<evidence type="ECO:0000256" key="1">
    <source>
        <dbReference type="SAM" id="MobiDB-lite"/>
    </source>
</evidence>